<proteinExistence type="predicted"/>
<evidence type="ECO:0000313" key="1">
    <source>
        <dbReference type="EMBL" id="MBW92047.1"/>
    </source>
</evidence>
<dbReference type="EMBL" id="GGEC01011564">
    <property type="protein sequence ID" value="MBW92047.1"/>
    <property type="molecule type" value="Transcribed_RNA"/>
</dbReference>
<reference evidence="1" key="1">
    <citation type="submission" date="2018-02" db="EMBL/GenBank/DDBJ databases">
        <title>Rhizophora mucronata_Transcriptome.</title>
        <authorList>
            <person name="Meera S.P."/>
            <person name="Sreeshan A."/>
            <person name="Augustine A."/>
        </authorList>
    </citation>
    <scope>NUCLEOTIDE SEQUENCE</scope>
    <source>
        <tissue evidence="1">Leaf</tissue>
    </source>
</reference>
<sequence length="32" mass="3723">MLTILHQMLYSNVCYPAAKLQAKNHPCFKKMV</sequence>
<organism evidence="1">
    <name type="scientific">Rhizophora mucronata</name>
    <name type="common">Asiatic mangrove</name>
    <dbReference type="NCBI Taxonomy" id="61149"/>
    <lineage>
        <taxon>Eukaryota</taxon>
        <taxon>Viridiplantae</taxon>
        <taxon>Streptophyta</taxon>
        <taxon>Embryophyta</taxon>
        <taxon>Tracheophyta</taxon>
        <taxon>Spermatophyta</taxon>
        <taxon>Magnoliopsida</taxon>
        <taxon>eudicotyledons</taxon>
        <taxon>Gunneridae</taxon>
        <taxon>Pentapetalae</taxon>
        <taxon>rosids</taxon>
        <taxon>fabids</taxon>
        <taxon>Malpighiales</taxon>
        <taxon>Rhizophoraceae</taxon>
        <taxon>Rhizophora</taxon>
    </lineage>
</organism>
<protein>
    <submittedName>
        <fullName evidence="1">Uncharacterized protein</fullName>
    </submittedName>
</protein>
<name>A0A2P2JEZ9_RHIMU</name>
<accession>A0A2P2JEZ9</accession>
<dbReference type="AlphaFoldDB" id="A0A2P2JEZ9"/>